<organism evidence="1 3">
    <name type="scientific">Flagellimonas pelagia</name>
    <dbReference type="NCBI Taxonomy" id="2306998"/>
    <lineage>
        <taxon>Bacteria</taxon>
        <taxon>Pseudomonadati</taxon>
        <taxon>Bacteroidota</taxon>
        <taxon>Flavobacteriia</taxon>
        <taxon>Flavobacteriales</taxon>
        <taxon>Flavobacteriaceae</taxon>
        <taxon>Flagellimonas</taxon>
    </lineage>
</organism>
<dbReference type="EMBL" id="QXFI01000024">
    <property type="protein sequence ID" value="RIV44784.1"/>
    <property type="molecule type" value="Genomic_DNA"/>
</dbReference>
<evidence type="ECO:0008006" key="5">
    <source>
        <dbReference type="Google" id="ProtNLM"/>
    </source>
</evidence>
<gene>
    <name evidence="1" type="ORF">D2V05_08590</name>
    <name evidence="2" type="ORF">FQ017_08515</name>
</gene>
<reference evidence="1 3" key="1">
    <citation type="submission" date="2018-08" db="EMBL/GenBank/DDBJ databases">
        <title>Proposal of Muricauda 72 sp.nov. and Muricauda NH166 sp.nov., isolated from seawater.</title>
        <authorList>
            <person name="Cheng H."/>
            <person name="Wu Y.-H."/>
            <person name="Guo L.-L."/>
            <person name="Xu X.-W."/>
        </authorList>
    </citation>
    <scope>NUCLEOTIDE SEQUENCE [LARGE SCALE GENOMIC DNA]</scope>
    <source>
        <strain evidence="1 3">72</strain>
    </source>
</reference>
<dbReference type="AlphaFoldDB" id="A0A3A1NHH1"/>
<dbReference type="Proteomes" id="UP000321621">
    <property type="component" value="Unassembled WGS sequence"/>
</dbReference>
<proteinExistence type="predicted"/>
<sequence length="241" mass="27513">MTIAKKIADKIAELPKDSTFGYADLPIRSEEYVTAAKALERLQKKGIIRKLSKGIFYKPNVTVFGELKPREEDILRPYLYEDGKRIAYITGTSLYNQLNLTTQIPSLYKIASAEKRIYINRGGIKAKPVKSYAPVTDKNYRMLGFLDAMKDLNSIPDVDKKSAILIFLRRLGKMTPKELDVLIKYALLYPPRVRALLGALLEQLDVAIDIKELKNSLNPLTIYRYNLRDTTLTTQPNWNIV</sequence>
<reference evidence="2 4" key="2">
    <citation type="submission" date="2019-07" db="EMBL/GenBank/DDBJ databases">
        <title>Draft genome of two Muricauda strains isolated from deep sea.</title>
        <authorList>
            <person name="Sun C."/>
        </authorList>
    </citation>
    <scope>NUCLEOTIDE SEQUENCE [LARGE SCALE GENOMIC DNA]</scope>
    <source>
        <strain evidence="2 4">72</strain>
    </source>
</reference>
<dbReference type="EMBL" id="VNWK01000024">
    <property type="protein sequence ID" value="TXJ95091.1"/>
    <property type="molecule type" value="Genomic_DNA"/>
</dbReference>
<keyword evidence="4" id="KW-1185">Reference proteome</keyword>
<dbReference type="OrthoDB" id="9798200at2"/>
<protein>
    <recommendedName>
        <fullName evidence="5">AbiEi antitoxin C-terminal domain-containing protein</fullName>
    </recommendedName>
</protein>
<comment type="caution">
    <text evidence="1">The sequence shown here is derived from an EMBL/GenBank/DDBJ whole genome shotgun (WGS) entry which is preliminary data.</text>
</comment>
<accession>A0A3A1NHH1</accession>
<name>A0A3A1NHH1_9FLAO</name>
<dbReference type="RefSeq" id="WP_036383530.1">
    <property type="nucleotide sequence ID" value="NZ_QXFI01000024.1"/>
</dbReference>
<evidence type="ECO:0000313" key="3">
    <source>
        <dbReference type="Proteomes" id="UP000266691"/>
    </source>
</evidence>
<evidence type="ECO:0000313" key="4">
    <source>
        <dbReference type="Proteomes" id="UP000321621"/>
    </source>
</evidence>
<dbReference type="Pfam" id="PF19570">
    <property type="entry name" value="DUF6088"/>
    <property type="match status" value="1"/>
</dbReference>
<evidence type="ECO:0000313" key="1">
    <source>
        <dbReference type="EMBL" id="RIV44784.1"/>
    </source>
</evidence>
<dbReference type="InterPro" id="IPR045738">
    <property type="entry name" value="DUF6088"/>
</dbReference>
<dbReference type="Proteomes" id="UP000266691">
    <property type="component" value="Unassembled WGS sequence"/>
</dbReference>
<evidence type="ECO:0000313" key="2">
    <source>
        <dbReference type="EMBL" id="TXJ95091.1"/>
    </source>
</evidence>